<dbReference type="SMART" id="SM00409">
    <property type="entry name" value="IG"/>
    <property type="match status" value="2"/>
</dbReference>
<dbReference type="SUPFAM" id="SSF48726">
    <property type="entry name" value="Immunoglobulin"/>
    <property type="match status" value="2"/>
</dbReference>
<keyword evidence="13" id="KW-1185">Reference proteome</keyword>
<dbReference type="GO" id="GO:0042130">
    <property type="term" value="P:negative regulation of T cell proliferation"/>
    <property type="evidence" value="ECO:0007669"/>
    <property type="project" value="TreeGrafter"/>
</dbReference>
<keyword evidence="3" id="KW-0812">Transmembrane</keyword>
<dbReference type="PANTHER" id="PTHR25466">
    <property type="entry name" value="T-LYMPHOCYTE ACTIVATION ANTIGEN"/>
    <property type="match status" value="1"/>
</dbReference>
<organism evidence="12 13">
    <name type="scientific">Gouania willdenowi</name>
    <name type="common">Blunt-snouted clingfish</name>
    <name type="synonym">Lepadogaster willdenowi</name>
    <dbReference type="NCBI Taxonomy" id="441366"/>
    <lineage>
        <taxon>Eukaryota</taxon>
        <taxon>Metazoa</taxon>
        <taxon>Chordata</taxon>
        <taxon>Craniata</taxon>
        <taxon>Vertebrata</taxon>
        <taxon>Euteleostomi</taxon>
        <taxon>Actinopterygii</taxon>
        <taxon>Neopterygii</taxon>
        <taxon>Teleostei</taxon>
        <taxon>Neoteleostei</taxon>
        <taxon>Acanthomorphata</taxon>
        <taxon>Ovalentaria</taxon>
        <taxon>Blenniimorphae</taxon>
        <taxon>Blenniiformes</taxon>
        <taxon>Gobiesocoidei</taxon>
        <taxon>Gobiesocidae</taxon>
        <taxon>Gobiesocinae</taxon>
        <taxon>Gouania</taxon>
    </lineage>
</organism>
<reference evidence="12" key="1">
    <citation type="submission" date="2025-08" db="UniProtKB">
        <authorList>
            <consortium name="Ensembl"/>
        </authorList>
    </citation>
    <scope>IDENTIFICATION</scope>
</reference>
<dbReference type="InterPro" id="IPR003598">
    <property type="entry name" value="Ig_sub2"/>
</dbReference>
<dbReference type="AlphaFoldDB" id="A0A8C5DEW3"/>
<dbReference type="FunFam" id="2.60.40.10:FF:000142">
    <property type="entry name" value="V-set domain-containing T-cell activation inhibitor 1"/>
    <property type="match status" value="1"/>
</dbReference>
<dbReference type="GO" id="GO:0009897">
    <property type="term" value="C:external side of plasma membrane"/>
    <property type="evidence" value="ECO:0007669"/>
    <property type="project" value="TreeGrafter"/>
</dbReference>
<evidence type="ECO:0000256" key="9">
    <source>
        <dbReference type="ARBA" id="ARBA00023180"/>
    </source>
</evidence>
<dbReference type="Pfam" id="PF07686">
    <property type="entry name" value="V-set"/>
    <property type="match status" value="2"/>
</dbReference>
<evidence type="ECO:0000256" key="3">
    <source>
        <dbReference type="ARBA" id="ARBA00022692"/>
    </source>
</evidence>
<evidence type="ECO:0000256" key="1">
    <source>
        <dbReference type="ARBA" id="ARBA00004251"/>
    </source>
</evidence>
<evidence type="ECO:0000259" key="11">
    <source>
        <dbReference type="PROSITE" id="PS50835"/>
    </source>
</evidence>
<dbReference type="InterPro" id="IPR007110">
    <property type="entry name" value="Ig-like_dom"/>
</dbReference>
<dbReference type="PANTHER" id="PTHR25466:SF14">
    <property type="entry name" value="BUTYROPHILIN SUBFAMILY 2 MEMBER A2-LIKE-RELATED"/>
    <property type="match status" value="1"/>
</dbReference>
<keyword evidence="8" id="KW-0675">Receptor</keyword>
<proteinExistence type="predicted"/>
<protein>
    <recommendedName>
        <fullName evidence="11">Ig-like domain-containing protein</fullName>
    </recommendedName>
</protein>
<evidence type="ECO:0000256" key="2">
    <source>
        <dbReference type="ARBA" id="ARBA00022475"/>
    </source>
</evidence>
<evidence type="ECO:0000256" key="7">
    <source>
        <dbReference type="ARBA" id="ARBA00023157"/>
    </source>
</evidence>
<dbReference type="Proteomes" id="UP000694680">
    <property type="component" value="Unassembled WGS sequence"/>
</dbReference>
<dbReference type="InterPro" id="IPR013106">
    <property type="entry name" value="Ig_V-set"/>
</dbReference>
<keyword evidence="10" id="KW-0393">Immunoglobulin domain</keyword>
<evidence type="ECO:0000256" key="10">
    <source>
        <dbReference type="ARBA" id="ARBA00023319"/>
    </source>
</evidence>
<feature type="domain" description="Ig-like" evidence="11">
    <location>
        <begin position="18"/>
        <end position="113"/>
    </location>
</feature>
<keyword evidence="7" id="KW-1015">Disulfide bond</keyword>
<dbReference type="GO" id="GO:0006955">
    <property type="term" value="P:immune response"/>
    <property type="evidence" value="ECO:0007669"/>
    <property type="project" value="TreeGrafter"/>
</dbReference>
<dbReference type="InterPro" id="IPR013783">
    <property type="entry name" value="Ig-like_fold"/>
</dbReference>
<dbReference type="InterPro" id="IPR003599">
    <property type="entry name" value="Ig_sub"/>
</dbReference>
<dbReference type="SMART" id="SM00408">
    <property type="entry name" value="IGc2"/>
    <property type="match status" value="2"/>
</dbReference>
<dbReference type="GO" id="GO:0071222">
    <property type="term" value="P:cellular response to lipopolysaccharide"/>
    <property type="evidence" value="ECO:0007669"/>
    <property type="project" value="TreeGrafter"/>
</dbReference>
<keyword evidence="6" id="KW-0472">Membrane</keyword>
<evidence type="ECO:0000313" key="13">
    <source>
        <dbReference type="Proteomes" id="UP000694680"/>
    </source>
</evidence>
<dbReference type="InterPro" id="IPR036179">
    <property type="entry name" value="Ig-like_dom_sf"/>
</dbReference>
<dbReference type="PROSITE" id="PS50835">
    <property type="entry name" value="IG_LIKE"/>
    <property type="match status" value="2"/>
</dbReference>
<dbReference type="Gene3D" id="2.60.40.10">
    <property type="entry name" value="Immunoglobulins"/>
    <property type="match status" value="2"/>
</dbReference>
<evidence type="ECO:0000313" key="12">
    <source>
        <dbReference type="Ensembl" id="ENSGWIP00000005718.1"/>
    </source>
</evidence>
<evidence type="ECO:0000256" key="6">
    <source>
        <dbReference type="ARBA" id="ARBA00023136"/>
    </source>
</evidence>
<keyword evidence="9" id="KW-0325">Glycoprotein</keyword>
<evidence type="ECO:0000256" key="4">
    <source>
        <dbReference type="ARBA" id="ARBA00022729"/>
    </source>
</evidence>
<accession>A0A8C5DEW3</accession>
<dbReference type="GO" id="GO:0042102">
    <property type="term" value="P:positive regulation of T cell proliferation"/>
    <property type="evidence" value="ECO:0007669"/>
    <property type="project" value="TreeGrafter"/>
</dbReference>
<dbReference type="GO" id="GO:0031295">
    <property type="term" value="P:T cell costimulation"/>
    <property type="evidence" value="ECO:0007669"/>
    <property type="project" value="TreeGrafter"/>
</dbReference>
<sequence length="268" mass="30440">SLTLKLIGSPAPIFCSPGADVVLPCHLDPELDVRDLTVAWLRTDRSDGYVLLYRDQLLDPEYQLQSYRDRVTLTDLQNRTISLILKNVRENDEGTYECRVFQRNSPRQQRSVIGVDPVSSINQRIISVESGHDVTLPCEAPDGGTIIVVEWSRTDLKNGCILLYRDKQLDPEYQLQSYRDRVDLQMKNRNISLILKNVTADDEGTYECRIVQRNSPRQQRSVKVLLPCSMSHPSLCVCVCVRALGLGGIQILTPLYHLPILSRYTVLT</sequence>
<name>A0A8C5DEW3_GOUWI</name>
<dbReference type="SMART" id="SM00406">
    <property type="entry name" value="IGv"/>
    <property type="match status" value="2"/>
</dbReference>
<evidence type="ECO:0000256" key="5">
    <source>
        <dbReference type="ARBA" id="ARBA00022989"/>
    </source>
</evidence>
<dbReference type="InterPro" id="IPR051713">
    <property type="entry name" value="T-cell_Activation_Regulation"/>
</dbReference>
<keyword evidence="2" id="KW-1003">Cell membrane</keyword>
<feature type="domain" description="Ig-like" evidence="11">
    <location>
        <begin position="117"/>
        <end position="223"/>
    </location>
</feature>
<evidence type="ECO:0000256" key="8">
    <source>
        <dbReference type="ARBA" id="ARBA00023170"/>
    </source>
</evidence>
<keyword evidence="5" id="KW-1133">Transmembrane helix</keyword>
<reference evidence="12" key="2">
    <citation type="submission" date="2025-09" db="UniProtKB">
        <authorList>
            <consortium name="Ensembl"/>
        </authorList>
    </citation>
    <scope>IDENTIFICATION</scope>
</reference>
<dbReference type="GO" id="GO:0007166">
    <property type="term" value="P:cell surface receptor signaling pathway"/>
    <property type="evidence" value="ECO:0007669"/>
    <property type="project" value="TreeGrafter"/>
</dbReference>
<dbReference type="Ensembl" id="ENSGWIT00000006244.1">
    <property type="protein sequence ID" value="ENSGWIP00000005718.1"/>
    <property type="gene ID" value="ENSGWIG00000003238.1"/>
</dbReference>
<comment type="subcellular location">
    <subcellularLocation>
        <location evidence="1">Cell membrane</location>
        <topology evidence="1">Single-pass type I membrane protein</topology>
    </subcellularLocation>
</comment>
<keyword evidence="4" id="KW-0732">Signal</keyword>